<evidence type="ECO:0000313" key="1">
    <source>
        <dbReference type="EMBL" id="KAI8555915.1"/>
    </source>
</evidence>
<sequence length="69" mass="7466">MVSKSVGSDRIVTAGIRACTNRKCEAGAARRHAWVGSTSEELVVLGWVPHGMSPRCLSCLRGDLSHNTW</sequence>
<evidence type="ECO:0000313" key="2">
    <source>
        <dbReference type="Proteomes" id="UP001062846"/>
    </source>
</evidence>
<dbReference type="Proteomes" id="UP001062846">
    <property type="component" value="Chromosome 5"/>
</dbReference>
<comment type="caution">
    <text evidence="1">The sequence shown here is derived from an EMBL/GenBank/DDBJ whole genome shotgun (WGS) entry which is preliminary data.</text>
</comment>
<reference evidence="1" key="1">
    <citation type="submission" date="2022-02" db="EMBL/GenBank/DDBJ databases">
        <title>Plant Genome Project.</title>
        <authorList>
            <person name="Zhang R.-G."/>
        </authorList>
    </citation>
    <scope>NUCLEOTIDE SEQUENCE</scope>
    <source>
        <strain evidence="1">AT1</strain>
    </source>
</reference>
<organism evidence="1 2">
    <name type="scientific">Rhododendron molle</name>
    <name type="common">Chinese azalea</name>
    <name type="synonym">Azalea mollis</name>
    <dbReference type="NCBI Taxonomy" id="49168"/>
    <lineage>
        <taxon>Eukaryota</taxon>
        <taxon>Viridiplantae</taxon>
        <taxon>Streptophyta</taxon>
        <taxon>Embryophyta</taxon>
        <taxon>Tracheophyta</taxon>
        <taxon>Spermatophyta</taxon>
        <taxon>Magnoliopsida</taxon>
        <taxon>eudicotyledons</taxon>
        <taxon>Gunneridae</taxon>
        <taxon>Pentapetalae</taxon>
        <taxon>asterids</taxon>
        <taxon>Ericales</taxon>
        <taxon>Ericaceae</taxon>
        <taxon>Ericoideae</taxon>
        <taxon>Rhodoreae</taxon>
        <taxon>Rhododendron</taxon>
    </lineage>
</organism>
<accession>A0ACC0NRM7</accession>
<protein>
    <submittedName>
        <fullName evidence="1">Uncharacterized protein</fullName>
    </submittedName>
</protein>
<name>A0ACC0NRM7_RHOML</name>
<keyword evidence="2" id="KW-1185">Reference proteome</keyword>
<dbReference type="EMBL" id="CM046392">
    <property type="protein sequence ID" value="KAI8555915.1"/>
    <property type="molecule type" value="Genomic_DNA"/>
</dbReference>
<gene>
    <name evidence="1" type="ORF">RHMOL_Rhmol05G0213000</name>
</gene>
<proteinExistence type="predicted"/>